<feature type="repeat" description="ANK" evidence="3">
    <location>
        <begin position="109"/>
        <end position="141"/>
    </location>
</feature>
<dbReference type="Proteomes" id="UP001163046">
    <property type="component" value="Unassembled WGS sequence"/>
</dbReference>
<comment type="caution">
    <text evidence="5">The sequence shown here is derived from an EMBL/GenBank/DDBJ whole genome shotgun (WGS) entry which is preliminary data.</text>
</comment>
<dbReference type="SUPFAM" id="SSF48403">
    <property type="entry name" value="Ankyrin repeat"/>
    <property type="match status" value="1"/>
</dbReference>
<dbReference type="PANTHER" id="PTHR24171">
    <property type="entry name" value="ANKYRIN REPEAT DOMAIN-CONTAINING PROTEIN 39-RELATED"/>
    <property type="match status" value="1"/>
</dbReference>
<evidence type="ECO:0000256" key="1">
    <source>
        <dbReference type="ARBA" id="ARBA00022737"/>
    </source>
</evidence>
<reference evidence="5" key="1">
    <citation type="submission" date="2023-01" db="EMBL/GenBank/DDBJ databases">
        <title>Genome assembly of the deep-sea coral Lophelia pertusa.</title>
        <authorList>
            <person name="Herrera S."/>
            <person name="Cordes E."/>
        </authorList>
    </citation>
    <scope>NUCLEOTIDE SEQUENCE</scope>
    <source>
        <strain evidence="5">USNM1676648</strain>
        <tissue evidence="5">Polyp</tissue>
    </source>
</reference>
<organism evidence="5 6">
    <name type="scientific">Desmophyllum pertusum</name>
    <dbReference type="NCBI Taxonomy" id="174260"/>
    <lineage>
        <taxon>Eukaryota</taxon>
        <taxon>Metazoa</taxon>
        <taxon>Cnidaria</taxon>
        <taxon>Anthozoa</taxon>
        <taxon>Hexacorallia</taxon>
        <taxon>Scleractinia</taxon>
        <taxon>Caryophylliina</taxon>
        <taxon>Caryophylliidae</taxon>
        <taxon>Desmophyllum</taxon>
    </lineage>
</organism>
<accession>A0A9X0D002</accession>
<dbReference type="InterPro" id="IPR002110">
    <property type="entry name" value="Ankyrin_rpt"/>
</dbReference>
<dbReference type="InterPro" id="IPR036770">
    <property type="entry name" value="Ankyrin_rpt-contain_sf"/>
</dbReference>
<dbReference type="Pfam" id="PF13857">
    <property type="entry name" value="Ank_5"/>
    <property type="match status" value="1"/>
</dbReference>
<dbReference type="Gene3D" id="1.25.40.20">
    <property type="entry name" value="Ankyrin repeat-containing domain"/>
    <property type="match status" value="1"/>
</dbReference>
<feature type="compositionally biased region" description="Basic and acidic residues" evidence="4">
    <location>
        <begin position="154"/>
        <end position="166"/>
    </location>
</feature>
<dbReference type="PROSITE" id="PS50088">
    <property type="entry name" value="ANK_REPEAT"/>
    <property type="match status" value="1"/>
</dbReference>
<proteinExistence type="predicted"/>
<evidence type="ECO:0000256" key="4">
    <source>
        <dbReference type="SAM" id="MobiDB-lite"/>
    </source>
</evidence>
<evidence type="ECO:0000256" key="2">
    <source>
        <dbReference type="ARBA" id="ARBA00023043"/>
    </source>
</evidence>
<sequence length="166" mass="18713">MHETVWKGRKLVLRDKETGEFFDDFSGNTDQKETVRQMLGLEEEQVVELSGDNSKYEVPLPDISRHNTAVPTFAVQGSKDGRAGTRFKNLYVAFFNADNSFIKSKEHGSGNTALHMACRHGHFDIVLYLLENGADIDMSNNHHNTPFSLATESLPKRDLSGKERID</sequence>
<evidence type="ECO:0008006" key="7">
    <source>
        <dbReference type="Google" id="ProtNLM"/>
    </source>
</evidence>
<keyword evidence="1" id="KW-0677">Repeat</keyword>
<dbReference type="EMBL" id="MU826011">
    <property type="protein sequence ID" value="KAJ7381795.1"/>
    <property type="molecule type" value="Genomic_DNA"/>
</dbReference>
<gene>
    <name evidence="5" type="ORF">OS493_038976</name>
</gene>
<dbReference type="SMART" id="SM00248">
    <property type="entry name" value="ANK"/>
    <property type="match status" value="1"/>
</dbReference>
<dbReference type="AlphaFoldDB" id="A0A9X0D002"/>
<keyword evidence="6" id="KW-1185">Reference proteome</keyword>
<dbReference type="OrthoDB" id="2157354at2759"/>
<dbReference type="PROSITE" id="PS50297">
    <property type="entry name" value="ANK_REP_REGION"/>
    <property type="match status" value="1"/>
</dbReference>
<keyword evidence="2 3" id="KW-0040">ANK repeat</keyword>
<evidence type="ECO:0000256" key="3">
    <source>
        <dbReference type="PROSITE-ProRule" id="PRU00023"/>
    </source>
</evidence>
<feature type="region of interest" description="Disordered" evidence="4">
    <location>
        <begin position="146"/>
        <end position="166"/>
    </location>
</feature>
<evidence type="ECO:0000313" key="5">
    <source>
        <dbReference type="EMBL" id="KAJ7381795.1"/>
    </source>
</evidence>
<evidence type="ECO:0000313" key="6">
    <source>
        <dbReference type="Proteomes" id="UP001163046"/>
    </source>
</evidence>
<name>A0A9X0D002_9CNID</name>
<protein>
    <recommendedName>
        <fullName evidence="7">Ankyrin repeat domain-containing protein</fullName>
    </recommendedName>
</protein>